<comment type="caution">
    <text evidence="1">The sequence shown here is derived from an EMBL/GenBank/DDBJ whole genome shotgun (WGS) entry which is preliminary data.</text>
</comment>
<protein>
    <submittedName>
        <fullName evidence="1">Uncharacterized protein</fullName>
    </submittedName>
</protein>
<sequence>MAKVFLADKETQDKIYNIVRDDQVYGFVEHMRESNPAKKIEYIGANKDFTPITQDLDQSKVNYGSWEKFPVIAGNKPWMVLEAGIGDYRLNEDDYTKRLDGSASDVSNARYPGGAYSWLPRVYTRQEVYGDDRYVWFSFEKREGFEAIGFREWNGSKFEEVEGVWLPMFYGSKLADSVMSIFKSKTGTGDTNSVFLTSIAGAEVFAGNKTQIQHLVGAVSLWKGDELLRGYRLLQGAILNVITDLLILFAKTTDLKSVFGKGRQNIRVGSEQLKNDIVSGGQFMGTSDGNSLNKIFHSIVLGSYQLAQVDATMHINNTNDKSFLCVQKEETINTSNFSDPANYVQVAYYKSNLLDGTWRSVDTSRVKADYGAVPATLYSDAGIGDVKLRARSSHTCVRLSPGENASFRTYDFASVQIGSTDIGNGVGASTMLMPPVGLTP</sequence>
<dbReference type="AlphaFoldDB" id="E6LKC0"/>
<accession>E6LKC0</accession>
<dbReference type="RefSeq" id="WP_008750176.1">
    <property type="nucleotide sequence ID" value="NZ_GL622296.1"/>
</dbReference>
<evidence type="ECO:0000313" key="2">
    <source>
        <dbReference type="Proteomes" id="UP000003434"/>
    </source>
</evidence>
<dbReference type="Proteomes" id="UP000003434">
    <property type="component" value="Unassembled WGS sequence"/>
</dbReference>
<gene>
    <name evidence="1" type="ORF">HMPREF0381_0405</name>
</gene>
<dbReference type="EMBL" id="AEPW01000008">
    <property type="protein sequence ID" value="EFU77760.1"/>
    <property type="molecule type" value="Genomic_DNA"/>
</dbReference>
<evidence type="ECO:0000313" key="1">
    <source>
        <dbReference type="EMBL" id="EFU77760.1"/>
    </source>
</evidence>
<reference evidence="1 2" key="1">
    <citation type="submission" date="2010-12" db="EMBL/GenBank/DDBJ databases">
        <authorList>
            <person name="Muzny D."/>
            <person name="Qin X."/>
            <person name="Deng J."/>
            <person name="Jiang H."/>
            <person name="Liu Y."/>
            <person name="Qu J."/>
            <person name="Song X.-Z."/>
            <person name="Zhang L."/>
            <person name="Thornton R."/>
            <person name="Coyle M."/>
            <person name="Francisco L."/>
            <person name="Jackson L."/>
            <person name="Javaid M."/>
            <person name="Korchina V."/>
            <person name="Kovar C."/>
            <person name="Mata R."/>
            <person name="Mathew T."/>
            <person name="Ngo R."/>
            <person name="Nguyen L."/>
            <person name="Nguyen N."/>
            <person name="Okwuonu G."/>
            <person name="Ongeri F."/>
            <person name="Pham C."/>
            <person name="Simmons D."/>
            <person name="Wilczek-Boney K."/>
            <person name="Hale W."/>
            <person name="Jakkamsetti A."/>
            <person name="Pham P."/>
            <person name="Ruth R."/>
            <person name="San Lucas F."/>
            <person name="Warren J."/>
            <person name="Zhang J."/>
            <person name="Zhao Z."/>
            <person name="Zhou C."/>
            <person name="Zhu D."/>
            <person name="Lee S."/>
            <person name="Bess C."/>
            <person name="Blankenburg K."/>
            <person name="Forbes L."/>
            <person name="Fu Q."/>
            <person name="Gubbala S."/>
            <person name="Hirani K."/>
            <person name="Jayaseelan J.C."/>
            <person name="Lara F."/>
            <person name="Munidasa M."/>
            <person name="Palculict T."/>
            <person name="Patil S."/>
            <person name="Pu L.-L."/>
            <person name="Saada N."/>
            <person name="Tang L."/>
            <person name="Weissenberger G."/>
            <person name="Zhu Y."/>
            <person name="Hemphill L."/>
            <person name="Shang Y."/>
            <person name="Youmans B."/>
            <person name="Ayvaz T."/>
            <person name="Ross M."/>
            <person name="Santibanez J."/>
            <person name="Aqrawi P."/>
            <person name="Gross S."/>
            <person name="Joshi V."/>
            <person name="Fowler G."/>
            <person name="Nazareth L."/>
            <person name="Reid J."/>
            <person name="Worley K."/>
            <person name="Petrosino J."/>
            <person name="Highlander S."/>
            <person name="Gibbs R."/>
        </authorList>
    </citation>
    <scope>NUCLEOTIDE SEQUENCE [LARGE SCALE GENOMIC DNA]</scope>
    <source>
        <strain evidence="1 2">DSM 3986</strain>
    </source>
</reference>
<organism evidence="1 2">
    <name type="scientific">Lachnoanaerobaculum saburreum DSM 3986</name>
    <dbReference type="NCBI Taxonomy" id="887325"/>
    <lineage>
        <taxon>Bacteria</taxon>
        <taxon>Bacillati</taxon>
        <taxon>Bacillota</taxon>
        <taxon>Clostridia</taxon>
        <taxon>Lachnospirales</taxon>
        <taxon>Lachnospiraceae</taxon>
        <taxon>Lachnoanaerobaculum</taxon>
    </lineage>
</organism>
<name>E6LKC0_9FIRM</name>
<proteinExistence type="predicted"/>
<dbReference type="HOGENOM" id="CLU_634165_0_0_9"/>